<dbReference type="GO" id="GO:0048278">
    <property type="term" value="P:vesicle docking"/>
    <property type="evidence" value="ECO:0007669"/>
    <property type="project" value="TreeGrafter"/>
</dbReference>
<dbReference type="GO" id="GO:0031201">
    <property type="term" value="C:SNARE complex"/>
    <property type="evidence" value="ECO:0007669"/>
    <property type="project" value="TreeGrafter"/>
</dbReference>
<dbReference type="STRING" id="10195.A0A3M7SAZ3"/>
<dbReference type="Proteomes" id="UP000276133">
    <property type="component" value="Unassembled WGS sequence"/>
</dbReference>
<dbReference type="GO" id="GO:0006886">
    <property type="term" value="P:intracellular protein transport"/>
    <property type="evidence" value="ECO:0007669"/>
    <property type="project" value="TreeGrafter"/>
</dbReference>
<dbReference type="InterPro" id="IPR010989">
    <property type="entry name" value="SNARE"/>
</dbReference>
<dbReference type="OrthoDB" id="75754at2759"/>
<dbReference type="AlphaFoldDB" id="A0A3M7SAZ3"/>
<feature type="domain" description="T-SNARE coiled-coil homology" evidence="2">
    <location>
        <begin position="154"/>
        <end position="216"/>
    </location>
</feature>
<name>A0A3M7SAZ3_BRAPC</name>
<protein>
    <submittedName>
        <fullName evidence="3">t-SNARE domain-containing 1 isoform X1</fullName>
    </submittedName>
</protein>
<dbReference type="InterPro" id="IPR006011">
    <property type="entry name" value="Syntaxin_N"/>
</dbReference>
<dbReference type="Gene3D" id="1.20.5.110">
    <property type="match status" value="1"/>
</dbReference>
<sequence length="220" mass="25234">MANSSNYQNYSANNSVDQINNNLANSFFRLKQNVNQLIQLKKQIGSSKDTIQFRDKIHGTFQKSNQIINEIQSYFKQLSSFNSSESEIALTKSKRIFEDELKTYSSLQKEIRDNLQLKPLKSYDENSEDTNVEIVDEKQALLQNKKLGELDQQIGMVRDREIKMKQIENDIIDINAIMSDLATMVNEQNSLIDNISSNVESTHGNVHYANENLAKASRYA</sequence>
<dbReference type="SMART" id="SM00397">
    <property type="entry name" value="t_SNARE"/>
    <property type="match status" value="1"/>
</dbReference>
<dbReference type="Pfam" id="PF14523">
    <property type="entry name" value="Syntaxin_2"/>
    <property type="match status" value="1"/>
</dbReference>
<evidence type="ECO:0000256" key="1">
    <source>
        <dbReference type="ARBA" id="ARBA00009063"/>
    </source>
</evidence>
<dbReference type="Gene3D" id="1.20.58.70">
    <property type="match status" value="1"/>
</dbReference>
<accession>A0A3M7SAZ3</accession>
<dbReference type="InterPro" id="IPR045242">
    <property type="entry name" value="Syntaxin"/>
</dbReference>
<dbReference type="GO" id="GO:0012505">
    <property type="term" value="C:endomembrane system"/>
    <property type="evidence" value="ECO:0007669"/>
    <property type="project" value="TreeGrafter"/>
</dbReference>
<reference evidence="3 4" key="1">
    <citation type="journal article" date="2018" name="Sci. Rep.">
        <title>Genomic signatures of local adaptation to the degree of environmental predictability in rotifers.</title>
        <authorList>
            <person name="Franch-Gras L."/>
            <person name="Hahn C."/>
            <person name="Garcia-Roger E.M."/>
            <person name="Carmona M.J."/>
            <person name="Serra M."/>
            <person name="Gomez A."/>
        </authorList>
    </citation>
    <scope>NUCLEOTIDE SEQUENCE [LARGE SCALE GENOMIC DNA]</scope>
    <source>
        <strain evidence="3">HYR1</strain>
    </source>
</reference>
<dbReference type="GO" id="GO:0000149">
    <property type="term" value="F:SNARE binding"/>
    <property type="evidence" value="ECO:0007669"/>
    <property type="project" value="TreeGrafter"/>
</dbReference>
<dbReference type="SUPFAM" id="SSF47661">
    <property type="entry name" value="t-snare proteins"/>
    <property type="match status" value="1"/>
</dbReference>
<organism evidence="3 4">
    <name type="scientific">Brachionus plicatilis</name>
    <name type="common">Marine rotifer</name>
    <name type="synonym">Brachionus muelleri</name>
    <dbReference type="NCBI Taxonomy" id="10195"/>
    <lineage>
        <taxon>Eukaryota</taxon>
        <taxon>Metazoa</taxon>
        <taxon>Spiralia</taxon>
        <taxon>Gnathifera</taxon>
        <taxon>Rotifera</taxon>
        <taxon>Eurotatoria</taxon>
        <taxon>Monogononta</taxon>
        <taxon>Pseudotrocha</taxon>
        <taxon>Ploima</taxon>
        <taxon>Brachionidae</taxon>
        <taxon>Brachionus</taxon>
    </lineage>
</organism>
<dbReference type="PROSITE" id="PS50192">
    <property type="entry name" value="T_SNARE"/>
    <property type="match status" value="1"/>
</dbReference>
<evidence type="ECO:0000313" key="3">
    <source>
        <dbReference type="EMBL" id="RNA32983.1"/>
    </source>
</evidence>
<gene>
    <name evidence="3" type="ORF">BpHYR1_037714</name>
</gene>
<comment type="similarity">
    <text evidence="1">Belongs to the syntaxin family.</text>
</comment>
<feature type="non-terminal residue" evidence="3">
    <location>
        <position position="220"/>
    </location>
</feature>
<proteinExistence type="inferred from homology"/>
<dbReference type="EMBL" id="REGN01001715">
    <property type="protein sequence ID" value="RNA32983.1"/>
    <property type="molecule type" value="Genomic_DNA"/>
</dbReference>
<keyword evidence="4" id="KW-1185">Reference proteome</keyword>
<comment type="caution">
    <text evidence="3">The sequence shown here is derived from an EMBL/GenBank/DDBJ whole genome shotgun (WGS) entry which is preliminary data.</text>
</comment>
<evidence type="ECO:0000259" key="2">
    <source>
        <dbReference type="PROSITE" id="PS50192"/>
    </source>
</evidence>
<dbReference type="GO" id="GO:0006906">
    <property type="term" value="P:vesicle fusion"/>
    <property type="evidence" value="ECO:0007669"/>
    <property type="project" value="TreeGrafter"/>
</dbReference>
<dbReference type="GO" id="GO:0005484">
    <property type="term" value="F:SNAP receptor activity"/>
    <property type="evidence" value="ECO:0007669"/>
    <property type="project" value="TreeGrafter"/>
</dbReference>
<evidence type="ECO:0000313" key="4">
    <source>
        <dbReference type="Proteomes" id="UP000276133"/>
    </source>
</evidence>
<dbReference type="PANTHER" id="PTHR19957:SF38">
    <property type="entry name" value="LD27581P"/>
    <property type="match status" value="1"/>
</dbReference>
<dbReference type="PANTHER" id="PTHR19957">
    <property type="entry name" value="SYNTAXIN"/>
    <property type="match status" value="1"/>
</dbReference>
<dbReference type="InterPro" id="IPR000727">
    <property type="entry name" value="T_SNARE_dom"/>
</dbReference>